<protein>
    <recommendedName>
        <fullName evidence="5">RNA polymerase Rpb4/RPC9 core domain-containing protein</fullName>
    </recommendedName>
</protein>
<evidence type="ECO:0000256" key="3">
    <source>
        <dbReference type="SAM" id="Coils"/>
    </source>
</evidence>
<dbReference type="GO" id="GO:0000166">
    <property type="term" value="F:nucleotide binding"/>
    <property type="evidence" value="ECO:0007669"/>
    <property type="project" value="InterPro"/>
</dbReference>
<evidence type="ECO:0000313" key="4">
    <source>
        <dbReference type="EMBL" id="CAD8365884.1"/>
    </source>
</evidence>
<dbReference type="AlphaFoldDB" id="A0A7S0FLH3"/>
<evidence type="ECO:0000256" key="1">
    <source>
        <dbReference type="ARBA" id="ARBA00004123"/>
    </source>
</evidence>
<dbReference type="SUPFAM" id="SSF47819">
    <property type="entry name" value="HRDC-like"/>
    <property type="match status" value="1"/>
</dbReference>
<name>A0A7S0FLH3_9STRA</name>
<evidence type="ECO:0000256" key="2">
    <source>
        <dbReference type="ARBA" id="ARBA00023242"/>
    </source>
</evidence>
<reference evidence="4" key="1">
    <citation type="submission" date="2021-01" db="EMBL/GenBank/DDBJ databases">
        <authorList>
            <person name="Corre E."/>
            <person name="Pelletier E."/>
            <person name="Niang G."/>
            <person name="Scheremetjew M."/>
            <person name="Finn R."/>
            <person name="Kale V."/>
            <person name="Holt S."/>
            <person name="Cochrane G."/>
            <person name="Meng A."/>
            <person name="Brown T."/>
            <person name="Cohen L."/>
        </authorList>
    </citation>
    <scope>NUCLEOTIDE SEQUENCE</scope>
    <source>
        <strain evidence="4">CCMP3303</strain>
    </source>
</reference>
<dbReference type="InterPro" id="IPR010997">
    <property type="entry name" value="HRDC-like_sf"/>
</dbReference>
<dbReference type="InterPro" id="IPR005574">
    <property type="entry name" value="Rpb4/RPC9"/>
</dbReference>
<keyword evidence="3" id="KW-0175">Coiled coil</keyword>
<dbReference type="InterPro" id="IPR038324">
    <property type="entry name" value="Rpb4/RPC9_sf"/>
</dbReference>
<dbReference type="GO" id="GO:0006352">
    <property type="term" value="P:DNA-templated transcription initiation"/>
    <property type="evidence" value="ECO:0007669"/>
    <property type="project" value="InterPro"/>
</dbReference>
<dbReference type="Pfam" id="PF03874">
    <property type="entry name" value="RNA_pol_Rpb4"/>
    <property type="match status" value="1"/>
</dbReference>
<dbReference type="EMBL" id="HBEJ01006208">
    <property type="protein sequence ID" value="CAD8365884.1"/>
    <property type="molecule type" value="Transcribed_RNA"/>
</dbReference>
<dbReference type="InterPro" id="IPR045222">
    <property type="entry name" value="Rpb4-like"/>
</dbReference>
<organism evidence="4">
    <name type="scientific">Minutocellus polymorphus</name>
    <dbReference type="NCBI Taxonomy" id="265543"/>
    <lineage>
        <taxon>Eukaryota</taxon>
        <taxon>Sar</taxon>
        <taxon>Stramenopiles</taxon>
        <taxon>Ochrophyta</taxon>
        <taxon>Bacillariophyta</taxon>
        <taxon>Mediophyceae</taxon>
        <taxon>Cymatosirophycidae</taxon>
        <taxon>Cymatosirales</taxon>
        <taxon>Cymatosiraceae</taxon>
        <taxon>Minutocellus</taxon>
    </lineage>
</organism>
<dbReference type="Gene3D" id="1.20.1250.40">
    <property type="match status" value="1"/>
</dbReference>
<comment type="subcellular location">
    <subcellularLocation>
        <location evidence="1">Nucleus</location>
    </subcellularLocation>
</comment>
<dbReference type="PANTHER" id="PTHR21297">
    <property type="entry name" value="DNA-DIRECTED RNA POLYMERASE II"/>
    <property type="match status" value="1"/>
</dbReference>
<gene>
    <name evidence="4" type="ORF">MPOL1434_LOCUS3656</name>
</gene>
<feature type="coiled-coil region" evidence="3">
    <location>
        <begin position="120"/>
        <end position="147"/>
    </location>
</feature>
<sequence>MDLDNPVSSGSAMEVEQAIPSSSGAVVQTGASPGAAAGSALAPVSSAAGAAAAAASITVGGGENAAELKFGQDFEDIHILSNAQVAVILQVSAKSAGARDEELNEVYRKTQKYVERFNTMTNDEKEHQELVDELDNLQDALTTFRKETDDGQEMELHGSEVAALMNLVATDTMVEEAVALIPSLSRFPEAAIDEILDLIRSTMIRIVS</sequence>
<dbReference type="GO" id="GO:0030880">
    <property type="term" value="C:RNA polymerase complex"/>
    <property type="evidence" value="ECO:0007669"/>
    <property type="project" value="InterPro"/>
</dbReference>
<accession>A0A7S0FLH3</accession>
<keyword evidence="2" id="KW-0539">Nucleus</keyword>
<evidence type="ECO:0008006" key="5">
    <source>
        <dbReference type="Google" id="ProtNLM"/>
    </source>
</evidence>
<proteinExistence type="predicted"/>
<dbReference type="GO" id="GO:0005634">
    <property type="term" value="C:nucleus"/>
    <property type="evidence" value="ECO:0007669"/>
    <property type="project" value="UniProtKB-SubCell"/>
</dbReference>